<reference evidence="2" key="1">
    <citation type="journal article" date="2021" name="PeerJ">
        <title>Extensive microbial diversity within the chicken gut microbiome revealed by metagenomics and culture.</title>
        <authorList>
            <person name="Gilroy R."/>
            <person name="Ravi A."/>
            <person name="Getino M."/>
            <person name="Pursley I."/>
            <person name="Horton D.L."/>
            <person name="Alikhan N.F."/>
            <person name="Baker D."/>
            <person name="Gharbi K."/>
            <person name="Hall N."/>
            <person name="Watson M."/>
            <person name="Adriaenssens E.M."/>
            <person name="Foster-Nyarko E."/>
            <person name="Jarju S."/>
            <person name="Secka A."/>
            <person name="Antonio M."/>
            <person name="Oren A."/>
            <person name="Chaudhuri R.R."/>
            <person name="La Ragione R."/>
            <person name="Hildebrand F."/>
            <person name="Pallen M.J."/>
        </authorList>
    </citation>
    <scope>NUCLEOTIDE SEQUENCE</scope>
    <source>
        <strain evidence="2">CHK124-7917</strain>
    </source>
</reference>
<dbReference type="RefSeq" id="WP_075280266.1">
    <property type="nucleotide sequence ID" value="NZ_CALUGK010000032.1"/>
</dbReference>
<protein>
    <submittedName>
        <fullName evidence="2">Aminoglycoside phosphotransferase family protein</fullName>
    </submittedName>
</protein>
<reference evidence="2" key="2">
    <citation type="submission" date="2021-09" db="EMBL/GenBank/DDBJ databases">
        <authorList>
            <person name="Gilroy R."/>
        </authorList>
    </citation>
    <scope>NUCLEOTIDE SEQUENCE</scope>
    <source>
        <strain evidence="2">CHK124-7917</strain>
    </source>
</reference>
<dbReference type="AlphaFoldDB" id="A0A921KKY3"/>
<organism evidence="2 3">
    <name type="scientific">Thermophilibacter provencensis</name>
    <dbReference type="NCBI Taxonomy" id="1852386"/>
    <lineage>
        <taxon>Bacteria</taxon>
        <taxon>Bacillati</taxon>
        <taxon>Actinomycetota</taxon>
        <taxon>Coriobacteriia</taxon>
        <taxon>Coriobacteriales</taxon>
        <taxon>Atopobiaceae</taxon>
        <taxon>Thermophilibacter</taxon>
    </lineage>
</organism>
<dbReference type="SUPFAM" id="SSF56112">
    <property type="entry name" value="Protein kinase-like (PK-like)"/>
    <property type="match status" value="1"/>
</dbReference>
<dbReference type="OrthoDB" id="9797603at2"/>
<dbReference type="Pfam" id="PF01636">
    <property type="entry name" value="APH"/>
    <property type="match status" value="1"/>
</dbReference>
<proteinExistence type="predicted"/>
<dbReference type="Gene3D" id="3.90.1200.10">
    <property type="match status" value="1"/>
</dbReference>
<evidence type="ECO:0000313" key="3">
    <source>
        <dbReference type="Proteomes" id="UP000697330"/>
    </source>
</evidence>
<dbReference type="EMBL" id="DYWQ01000078">
    <property type="protein sequence ID" value="HJF45142.1"/>
    <property type="molecule type" value="Genomic_DNA"/>
</dbReference>
<sequence length="257" mass="28846">MELSDSKQVIVERHNKAVYLDGDRIIKVFKAEKPASDIFNEALNIARVIEAGVRVPKILEVSQVADGSWALATEYVEGVTMRSLMDAAEGTDEYDRLLEQFVDFQIEIQNTPAPELLKDQKTKIAGMVGKVKELDPSVRYDLQMRADRMGSGRAICHCDFNPSNVIVTEDGTLYACDWTHVTRGLPEADAAMTYILFKMYHAGHAEKYLDVFSKKADVAKQKVHYWVPVMAAAELSRGRKDAEEFLRSQVDAALDID</sequence>
<feature type="domain" description="Aminoglycoside phosphotransferase" evidence="1">
    <location>
        <begin position="18"/>
        <end position="195"/>
    </location>
</feature>
<dbReference type="InterPro" id="IPR011009">
    <property type="entry name" value="Kinase-like_dom_sf"/>
</dbReference>
<comment type="caution">
    <text evidence="2">The sequence shown here is derived from an EMBL/GenBank/DDBJ whole genome shotgun (WGS) entry which is preliminary data.</text>
</comment>
<evidence type="ECO:0000313" key="2">
    <source>
        <dbReference type="EMBL" id="HJF45142.1"/>
    </source>
</evidence>
<dbReference type="Proteomes" id="UP000697330">
    <property type="component" value="Unassembled WGS sequence"/>
</dbReference>
<evidence type="ECO:0000259" key="1">
    <source>
        <dbReference type="Pfam" id="PF01636"/>
    </source>
</evidence>
<gene>
    <name evidence="2" type="ORF">K8U72_05075</name>
</gene>
<name>A0A921KKY3_9ACTN</name>
<accession>A0A921KKY3</accession>
<dbReference type="InterPro" id="IPR002575">
    <property type="entry name" value="Aminoglycoside_PTrfase"/>
</dbReference>